<accession>A0A347ZRF5</accession>
<feature type="transmembrane region" description="Helical" evidence="14">
    <location>
        <begin position="378"/>
        <end position="398"/>
    </location>
</feature>
<evidence type="ECO:0000256" key="2">
    <source>
        <dbReference type="ARBA" id="ARBA00011738"/>
    </source>
</evidence>
<feature type="transmembrane region" description="Helical" evidence="14">
    <location>
        <begin position="98"/>
        <end position="117"/>
    </location>
</feature>
<dbReference type="PANTHER" id="PTHR33843:SF4">
    <property type="entry name" value="ASCORBATE-SPECIFIC PTS SYSTEM EIIC COMPONENT"/>
    <property type="match status" value="1"/>
</dbReference>
<keyword evidence="16" id="KW-1185">Reference proteome</keyword>
<keyword evidence="4" id="KW-1003">Cell membrane</keyword>
<comment type="similarity">
    <text evidence="11">Belongs to the UlaA family.</text>
</comment>
<feature type="transmembrane region" description="Helical" evidence="14">
    <location>
        <begin position="261"/>
        <end position="287"/>
    </location>
</feature>
<evidence type="ECO:0000256" key="11">
    <source>
        <dbReference type="ARBA" id="ARBA00038218"/>
    </source>
</evidence>
<feature type="transmembrane region" description="Helical" evidence="14">
    <location>
        <begin position="185"/>
        <end position="203"/>
    </location>
</feature>
<feature type="transmembrane region" description="Helical" evidence="14">
    <location>
        <begin position="12"/>
        <end position="30"/>
    </location>
</feature>
<sequence length="429" mass="47380">MQVIDFIVNQILREPSIFMGIIVLLGMLFLRKEPKDILASTLKTIVGVRLVQVAADLLINSSKPIMDMLVLRFGLQGRVADPWTGVAEGLERMADTSLVGKIGLIMVMAWLLHLLFSRFTRFKVVYLTGHIMFSDTVLVTFFIYAVTGWTDWRALALPVFLLAFYWWFWPSLMRKPLKALVGEDNLTLGHDMVFFGWLAFWIAKWTGDTRHDTEELEFPGWLSIMRDTVVSYSLIMATLYTLIGILSGPEVGAMFSGDKNYIIFSFIQGINTAAGITLLMFGVRMFLDELLPAFEGFAKVVVPGAVPAVDVPAFWAYAPQAALLGLISTLFGMLTGVMLQILLGMSYITIPGVIPLFSGGCTLGALASRYGGVRGTVIATYILGIIQVFGSIWLAEVVGFEIAGGGHMDYCTYWPALLTVIKAFTGMVN</sequence>
<keyword evidence="5" id="KW-0762">Sugar transport</keyword>
<evidence type="ECO:0000313" key="15">
    <source>
        <dbReference type="EMBL" id="REG11559.1"/>
    </source>
</evidence>
<name>A0A347ZRF5_9CHLR</name>
<evidence type="ECO:0000313" key="16">
    <source>
        <dbReference type="Proteomes" id="UP000256388"/>
    </source>
</evidence>
<evidence type="ECO:0000256" key="12">
    <source>
        <dbReference type="ARBA" id="ARBA00039702"/>
    </source>
</evidence>
<feature type="transmembrane region" description="Helical" evidence="14">
    <location>
        <begin position="314"/>
        <end position="334"/>
    </location>
</feature>
<evidence type="ECO:0000256" key="14">
    <source>
        <dbReference type="SAM" id="Phobius"/>
    </source>
</evidence>
<evidence type="ECO:0000256" key="4">
    <source>
        <dbReference type="ARBA" id="ARBA00022475"/>
    </source>
</evidence>
<evidence type="ECO:0000256" key="3">
    <source>
        <dbReference type="ARBA" id="ARBA00022448"/>
    </source>
</evidence>
<dbReference type="InterPro" id="IPR004703">
    <property type="entry name" value="PTS_sugar-sp_permease"/>
</dbReference>
<dbReference type="Pfam" id="PF03611">
    <property type="entry name" value="EIIC-GAT"/>
    <property type="match status" value="1"/>
</dbReference>
<protein>
    <recommendedName>
        <fullName evidence="12">Ascorbate-specific PTS system EIIC component</fullName>
    </recommendedName>
    <alternativeName>
        <fullName evidence="13">Ascorbate-specific permease IIC component UlaA</fullName>
    </alternativeName>
</protein>
<feature type="transmembrane region" description="Helical" evidence="14">
    <location>
        <begin position="341"/>
        <end position="366"/>
    </location>
</feature>
<keyword evidence="3" id="KW-0813">Transport</keyword>
<organism evidence="15 16">
    <name type="scientific">Pelolinea submarina</name>
    <dbReference type="NCBI Taxonomy" id="913107"/>
    <lineage>
        <taxon>Bacteria</taxon>
        <taxon>Bacillati</taxon>
        <taxon>Chloroflexota</taxon>
        <taxon>Anaerolineae</taxon>
        <taxon>Anaerolineales</taxon>
        <taxon>Anaerolineaceae</taxon>
        <taxon>Pelolinea</taxon>
    </lineage>
</organism>
<dbReference type="GO" id="GO:0009401">
    <property type="term" value="P:phosphoenolpyruvate-dependent sugar phosphotransferase system"/>
    <property type="evidence" value="ECO:0007669"/>
    <property type="project" value="UniProtKB-KW"/>
</dbReference>
<evidence type="ECO:0000256" key="8">
    <source>
        <dbReference type="ARBA" id="ARBA00022989"/>
    </source>
</evidence>
<evidence type="ECO:0000256" key="5">
    <source>
        <dbReference type="ARBA" id="ARBA00022597"/>
    </source>
</evidence>
<dbReference type="RefSeq" id="WP_116224683.1">
    <property type="nucleotide sequence ID" value="NZ_AP018437.1"/>
</dbReference>
<evidence type="ECO:0000256" key="13">
    <source>
        <dbReference type="ARBA" id="ARBA00042859"/>
    </source>
</evidence>
<feature type="transmembrane region" description="Helical" evidence="14">
    <location>
        <begin position="229"/>
        <end position="249"/>
    </location>
</feature>
<evidence type="ECO:0000256" key="1">
    <source>
        <dbReference type="ARBA" id="ARBA00004651"/>
    </source>
</evidence>
<comment type="subcellular location">
    <subcellularLocation>
        <location evidence="1">Cell membrane</location>
        <topology evidence="1">Multi-pass membrane protein</topology>
    </subcellularLocation>
</comment>
<evidence type="ECO:0000256" key="9">
    <source>
        <dbReference type="ARBA" id="ARBA00023136"/>
    </source>
</evidence>
<reference evidence="15 16" key="1">
    <citation type="submission" date="2018-08" db="EMBL/GenBank/DDBJ databases">
        <title>Genomic Encyclopedia of Type Strains, Phase IV (KMG-IV): sequencing the most valuable type-strain genomes for metagenomic binning, comparative biology and taxonomic classification.</title>
        <authorList>
            <person name="Goeker M."/>
        </authorList>
    </citation>
    <scope>NUCLEOTIDE SEQUENCE [LARGE SCALE GENOMIC DNA]</scope>
    <source>
        <strain evidence="15 16">DSM 23923</strain>
    </source>
</reference>
<comment type="caution">
    <text evidence="15">The sequence shown here is derived from an EMBL/GenBank/DDBJ whole genome shotgun (WGS) entry which is preliminary data.</text>
</comment>
<feature type="transmembrane region" description="Helical" evidence="14">
    <location>
        <begin position="124"/>
        <end position="146"/>
    </location>
</feature>
<comment type="subunit">
    <text evidence="2">Homodimer.</text>
</comment>
<dbReference type="Proteomes" id="UP000256388">
    <property type="component" value="Unassembled WGS sequence"/>
</dbReference>
<dbReference type="GO" id="GO:0005886">
    <property type="term" value="C:plasma membrane"/>
    <property type="evidence" value="ECO:0007669"/>
    <property type="project" value="UniProtKB-SubCell"/>
</dbReference>
<gene>
    <name evidence="15" type="ORF">DFR64_1451</name>
</gene>
<dbReference type="EMBL" id="QUMS01000001">
    <property type="protein sequence ID" value="REG11559.1"/>
    <property type="molecule type" value="Genomic_DNA"/>
</dbReference>
<dbReference type="AlphaFoldDB" id="A0A347ZRF5"/>
<dbReference type="OrthoDB" id="9796178at2"/>
<comment type="function">
    <text evidence="10">The phosphoenolpyruvate-dependent sugar phosphotransferase system (sugar PTS), a major carbohydrate active transport system, catalyzes the phosphorylation of incoming sugar substrates concomitantly with their translocation across the cell membrane. The enzyme II UlaABC PTS system is involved in ascorbate transport.</text>
</comment>
<proteinExistence type="inferred from homology"/>
<feature type="transmembrane region" description="Helical" evidence="14">
    <location>
        <begin position="152"/>
        <end position="173"/>
    </location>
</feature>
<evidence type="ECO:0000256" key="7">
    <source>
        <dbReference type="ARBA" id="ARBA00022692"/>
    </source>
</evidence>
<keyword evidence="6" id="KW-0598">Phosphotransferase system</keyword>
<evidence type="ECO:0000256" key="10">
    <source>
        <dbReference type="ARBA" id="ARBA00037387"/>
    </source>
</evidence>
<evidence type="ECO:0000256" key="6">
    <source>
        <dbReference type="ARBA" id="ARBA00022683"/>
    </source>
</evidence>
<dbReference type="InterPro" id="IPR051562">
    <property type="entry name" value="Ascorbate-PTS_EIIC"/>
</dbReference>
<dbReference type="PANTHER" id="PTHR33843">
    <property type="entry name" value="ASCORBATE-SPECIFIC PTS SYSTEM EIIC COMPONENT"/>
    <property type="match status" value="1"/>
</dbReference>
<keyword evidence="8 14" id="KW-1133">Transmembrane helix</keyword>
<keyword evidence="7 14" id="KW-0812">Transmembrane</keyword>
<keyword evidence="9 14" id="KW-0472">Membrane</keyword>